<accession>W2FRQ7</accession>
<reference evidence="1" key="1">
    <citation type="submission" date="2013-11" db="EMBL/GenBank/DDBJ databases">
        <title>The Genome Sequence of Phytophthora parasitica CJ02B3.</title>
        <authorList>
            <consortium name="The Broad Institute Genomics Platform"/>
            <person name="Russ C."/>
            <person name="Tyler B."/>
            <person name="Panabieres F."/>
            <person name="Shan W."/>
            <person name="Tripathy S."/>
            <person name="Grunwald N."/>
            <person name="Machado M."/>
            <person name="Johnson C.S."/>
            <person name="Arredondo F."/>
            <person name="Hong C."/>
            <person name="Coffey M."/>
            <person name="Young S.K."/>
            <person name="Zeng Q."/>
            <person name="Gargeya S."/>
            <person name="Fitzgerald M."/>
            <person name="Abouelleil A."/>
            <person name="Alvarado L."/>
            <person name="Chapman S.B."/>
            <person name="Gainer-Dewar J."/>
            <person name="Goldberg J."/>
            <person name="Griggs A."/>
            <person name="Gujja S."/>
            <person name="Hansen M."/>
            <person name="Howarth C."/>
            <person name="Imamovic A."/>
            <person name="Ireland A."/>
            <person name="Larimer J."/>
            <person name="McCowan C."/>
            <person name="Murphy C."/>
            <person name="Pearson M."/>
            <person name="Poon T.W."/>
            <person name="Priest M."/>
            <person name="Roberts A."/>
            <person name="Saif S."/>
            <person name="Shea T."/>
            <person name="Sykes S."/>
            <person name="Wortman J."/>
            <person name="Nusbaum C."/>
            <person name="Birren B."/>
        </authorList>
    </citation>
    <scope>NUCLEOTIDE SEQUENCE [LARGE SCALE GENOMIC DNA]</scope>
    <source>
        <strain evidence="1">CJ02B3</strain>
    </source>
</reference>
<dbReference type="Proteomes" id="UP000053236">
    <property type="component" value="Unassembled WGS sequence"/>
</dbReference>
<dbReference type="AlphaFoldDB" id="W2FRQ7"/>
<protein>
    <submittedName>
        <fullName evidence="1">Uncharacterized protein</fullName>
    </submittedName>
</protein>
<feature type="non-terminal residue" evidence="1">
    <location>
        <position position="1"/>
    </location>
</feature>
<sequence length="31" mass="3672">TSKKHANVNFVCTQYAHRRWTKKRTNLAQAL</sequence>
<name>W2FRQ7_PHYNI</name>
<evidence type="ECO:0000313" key="1">
    <source>
        <dbReference type="EMBL" id="ETK72765.1"/>
    </source>
</evidence>
<dbReference type="EMBL" id="KI689512">
    <property type="protein sequence ID" value="ETK72765.1"/>
    <property type="molecule type" value="Genomic_DNA"/>
</dbReference>
<organism evidence="1">
    <name type="scientific">Phytophthora nicotianae</name>
    <name type="common">Potato buckeye rot agent</name>
    <name type="synonym">Phytophthora parasitica</name>
    <dbReference type="NCBI Taxonomy" id="4792"/>
    <lineage>
        <taxon>Eukaryota</taxon>
        <taxon>Sar</taxon>
        <taxon>Stramenopiles</taxon>
        <taxon>Oomycota</taxon>
        <taxon>Peronosporomycetes</taxon>
        <taxon>Peronosporales</taxon>
        <taxon>Peronosporaceae</taxon>
        <taxon>Phytophthora</taxon>
    </lineage>
</organism>
<feature type="non-terminal residue" evidence="1">
    <location>
        <position position="31"/>
    </location>
</feature>
<gene>
    <name evidence="1" type="ORF">L915_20210</name>
</gene>
<proteinExistence type="predicted"/>